<evidence type="ECO:0000256" key="1">
    <source>
        <dbReference type="ARBA" id="ARBA00006347"/>
    </source>
</evidence>
<dbReference type="GO" id="GO:0034976">
    <property type="term" value="P:response to endoplasmic reticulum stress"/>
    <property type="evidence" value="ECO:0007669"/>
    <property type="project" value="TreeGrafter"/>
</dbReference>
<dbReference type="PANTHER" id="PTHR18929:SF246">
    <property type="entry name" value="PROTEIN DISULFIDE ISOMERASE-LIKE 1-4"/>
    <property type="match status" value="1"/>
</dbReference>
<dbReference type="EnsemblPlants" id="TuG1812G0600001048.01.T01">
    <property type="protein sequence ID" value="TuG1812G0600001048.01.T01"/>
    <property type="gene ID" value="TuG1812G0600001048.01"/>
</dbReference>
<dbReference type="GO" id="GO:0003756">
    <property type="term" value="F:protein disulfide isomerase activity"/>
    <property type="evidence" value="ECO:0007669"/>
    <property type="project" value="TreeGrafter"/>
</dbReference>
<dbReference type="Gramene" id="TuG1812G0600001048.01.T01">
    <property type="protein sequence ID" value="TuG1812G0600001048.01.T01"/>
    <property type="gene ID" value="TuG1812G0600001048.01"/>
</dbReference>
<dbReference type="SUPFAM" id="SSF52833">
    <property type="entry name" value="Thioredoxin-like"/>
    <property type="match status" value="1"/>
</dbReference>
<dbReference type="InterPro" id="IPR036249">
    <property type="entry name" value="Thioredoxin-like_sf"/>
</dbReference>
<name>A0A8R7UTA2_TRIUA</name>
<evidence type="ECO:0000313" key="3">
    <source>
        <dbReference type="EnsemblPlants" id="TuG1812G0600001048.01.T01"/>
    </source>
</evidence>
<evidence type="ECO:0000313" key="4">
    <source>
        <dbReference type="Proteomes" id="UP000015106"/>
    </source>
</evidence>
<dbReference type="GO" id="GO:0006457">
    <property type="term" value="P:protein folding"/>
    <property type="evidence" value="ECO:0007669"/>
    <property type="project" value="TreeGrafter"/>
</dbReference>
<keyword evidence="4" id="KW-1185">Reference proteome</keyword>
<accession>A0A8R7UTA2</accession>
<organism evidence="3 4">
    <name type="scientific">Triticum urartu</name>
    <name type="common">Red wild einkorn</name>
    <name type="synonym">Crithodium urartu</name>
    <dbReference type="NCBI Taxonomy" id="4572"/>
    <lineage>
        <taxon>Eukaryota</taxon>
        <taxon>Viridiplantae</taxon>
        <taxon>Streptophyta</taxon>
        <taxon>Embryophyta</taxon>
        <taxon>Tracheophyta</taxon>
        <taxon>Spermatophyta</taxon>
        <taxon>Magnoliopsida</taxon>
        <taxon>Liliopsida</taxon>
        <taxon>Poales</taxon>
        <taxon>Poaceae</taxon>
        <taxon>BOP clade</taxon>
        <taxon>Pooideae</taxon>
        <taxon>Triticodae</taxon>
        <taxon>Triticeae</taxon>
        <taxon>Triticinae</taxon>
        <taxon>Triticum</taxon>
    </lineage>
</organism>
<dbReference type="Gene3D" id="3.40.30.10">
    <property type="entry name" value="Glutaredoxin"/>
    <property type="match status" value="1"/>
</dbReference>
<dbReference type="AlphaFoldDB" id="A0A8R7UTA2"/>
<reference evidence="3" key="3">
    <citation type="submission" date="2022-06" db="UniProtKB">
        <authorList>
            <consortium name="EnsemblPlants"/>
        </authorList>
    </citation>
    <scope>IDENTIFICATION</scope>
</reference>
<dbReference type="PANTHER" id="PTHR18929">
    <property type="entry name" value="PROTEIN DISULFIDE ISOMERASE"/>
    <property type="match status" value="1"/>
</dbReference>
<dbReference type="Proteomes" id="UP000015106">
    <property type="component" value="Chromosome 6"/>
</dbReference>
<protein>
    <recommendedName>
        <fullName evidence="2">Thioredoxin domain-containing protein</fullName>
    </recommendedName>
</protein>
<comment type="similarity">
    <text evidence="1">Belongs to the protein disulfide isomerase family.</text>
</comment>
<proteinExistence type="inferred from homology"/>
<reference evidence="4" key="1">
    <citation type="journal article" date="2013" name="Nature">
        <title>Draft genome of the wheat A-genome progenitor Triticum urartu.</title>
        <authorList>
            <person name="Ling H.Q."/>
            <person name="Zhao S."/>
            <person name="Liu D."/>
            <person name="Wang J."/>
            <person name="Sun H."/>
            <person name="Zhang C."/>
            <person name="Fan H."/>
            <person name="Li D."/>
            <person name="Dong L."/>
            <person name="Tao Y."/>
            <person name="Gao C."/>
            <person name="Wu H."/>
            <person name="Li Y."/>
            <person name="Cui Y."/>
            <person name="Guo X."/>
            <person name="Zheng S."/>
            <person name="Wang B."/>
            <person name="Yu K."/>
            <person name="Liang Q."/>
            <person name="Yang W."/>
            <person name="Lou X."/>
            <person name="Chen J."/>
            <person name="Feng M."/>
            <person name="Jian J."/>
            <person name="Zhang X."/>
            <person name="Luo G."/>
            <person name="Jiang Y."/>
            <person name="Liu J."/>
            <person name="Wang Z."/>
            <person name="Sha Y."/>
            <person name="Zhang B."/>
            <person name="Wu H."/>
            <person name="Tang D."/>
            <person name="Shen Q."/>
            <person name="Xue P."/>
            <person name="Zou S."/>
            <person name="Wang X."/>
            <person name="Liu X."/>
            <person name="Wang F."/>
            <person name="Yang Y."/>
            <person name="An X."/>
            <person name="Dong Z."/>
            <person name="Zhang K."/>
            <person name="Zhang X."/>
            <person name="Luo M.C."/>
            <person name="Dvorak J."/>
            <person name="Tong Y."/>
            <person name="Wang J."/>
            <person name="Yang H."/>
            <person name="Li Z."/>
            <person name="Wang D."/>
            <person name="Zhang A."/>
            <person name="Wang J."/>
        </authorList>
    </citation>
    <scope>NUCLEOTIDE SEQUENCE</scope>
    <source>
        <strain evidence="4">cv. G1812</strain>
    </source>
</reference>
<dbReference type="Pfam" id="PF00085">
    <property type="entry name" value="Thioredoxin"/>
    <property type="match status" value="1"/>
</dbReference>
<dbReference type="CDD" id="cd02961">
    <property type="entry name" value="PDI_a_family"/>
    <property type="match status" value="1"/>
</dbReference>
<sequence>MRSHLTTPAAAASLAEQGIDVALAKVDAIEDHSLAQAHDVQGCPTLVFFIDGVPRDYSGERTKDAIVAWVRKKLGPMVQNLTAVDKVEKVVTGDDVVMLAYLHHLSVRYTMRLLQWHQSQ</sequence>
<dbReference type="InterPro" id="IPR013766">
    <property type="entry name" value="Thioredoxin_domain"/>
</dbReference>
<feature type="domain" description="Thioredoxin" evidence="2">
    <location>
        <begin position="14"/>
        <end position="71"/>
    </location>
</feature>
<dbReference type="GO" id="GO:0005783">
    <property type="term" value="C:endoplasmic reticulum"/>
    <property type="evidence" value="ECO:0007669"/>
    <property type="project" value="TreeGrafter"/>
</dbReference>
<evidence type="ECO:0000259" key="2">
    <source>
        <dbReference type="Pfam" id="PF00085"/>
    </source>
</evidence>
<reference evidence="3" key="2">
    <citation type="submission" date="2018-03" db="EMBL/GenBank/DDBJ databases">
        <title>The Triticum urartu genome reveals the dynamic nature of wheat genome evolution.</title>
        <authorList>
            <person name="Ling H."/>
            <person name="Ma B."/>
            <person name="Shi X."/>
            <person name="Liu H."/>
            <person name="Dong L."/>
            <person name="Sun H."/>
            <person name="Cao Y."/>
            <person name="Gao Q."/>
            <person name="Zheng S."/>
            <person name="Li Y."/>
            <person name="Yu Y."/>
            <person name="Du H."/>
            <person name="Qi M."/>
            <person name="Li Y."/>
            <person name="Yu H."/>
            <person name="Cui Y."/>
            <person name="Wang N."/>
            <person name="Chen C."/>
            <person name="Wu H."/>
            <person name="Zhao Y."/>
            <person name="Zhang J."/>
            <person name="Li Y."/>
            <person name="Zhou W."/>
            <person name="Zhang B."/>
            <person name="Hu W."/>
            <person name="Eijk M."/>
            <person name="Tang J."/>
            <person name="Witsenboer H."/>
            <person name="Zhao S."/>
            <person name="Li Z."/>
            <person name="Zhang A."/>
            <person name="Wang D."/>
            <person name="Liang C."/>
        </authorList>
    </citation>
    <scope>NUCLEOTIDE SEQUENCE [LARGE SCALE GENOMIC DNA]</scope>
    <source>
        <strain evidence="3">cv. G1812</strain>
    </source>
</reference>